<dbReference type="Pfam" id="PF00672">
    <property type="entry name" value="HAMP"/>
    <property type="match status" value="1"/>
</dbReference>
<dbReference type="PANTHER" id="PTHR32089">
    <property type="entry name" value="METHYL-ACCEPTING CHEMOTAXIS PROTEIN MCPB"/>
    <property type="match status" value="1"/>
</dbReference>
<comment type="caution">
    <text evidence="8">The sequence shown here is derived from an EMBL/GenBank/DDBJ whole genome shotgun (WGS) entry which is preliminary data.</text>
</comment>
<name>A0A934HVP9_9CLOT</name>
<dbReference type="AlphaFoldDB" id="A0A934HVP9"/>
<sequence length="570" mass="62775">MKWFNNFKIAKKLISTFTLIALFIGIVGFIGMYNMSRINSNSVSMYKVDLMGVKTIGEIKQNVLQIHTDILSLVYEKDTNKVQSLENEINQLKDKNDKLLSDYQSTITTEQDREMYSQFTGLLQDYRTSREEVIKSVKANRNDEALAAFHKADVTRIKMAEVLNKYVDFNMDLAQKDYEKNNSIYRTSLITVIAVIIFGLFIAIVLGLIIASIISKQLKQVVAFAEALGSGDLTQTIHIDSKDEIGDLAKSLNSASNNVRDLISDIIISASDISAASEELSATTEEISANMEAVNESTEQIVKGTQDLSAVTEEISASTEEISSTTGDLASKSMNSAVSVREIRKRAIDIKARAEKEIDIGNKTYSEKHDNIIRAIEEGKIVEEIKVMADTIANISKQTNLLALNAAIEAARAGEQGKGFAVVADEVRKLAEQSSYAVTQIQDMVKQVKSAFDNLSDSGNQILAYITNNVKPSYELLLKTGIQYENDSEFISNMSEDIASAATQISETINQVSSNIQNVSAVSEESVSSSEEISNSINEITMAVDEVSKSAQAQAELAQKLNNMIQKFKV</sequence>
<dbReference type="SMART" id="SM00283">
    <property type="entry name" value="MA"/>
    <property type="match status" value="1"/>
</dbReference>
<keyword evidence="5" id="KW-1133">Transmembrane helix</keyword>
<evidence type="ECO:0000256" key="2">
    <source>
        <dbReference type="ARBA" id="ARBA00029447"/>
    </source>
</evidence>
<dbReference type="CDD" id="cd19411">
    <property type="entry name" value="MCP2201-like_sensor"/>
    <property type="match status" value="1"/>
</dbReference>
<evidence type="ECO:0000313" key="8">
    <source>
        <dbReference type="EMBL" id="MBI6875165.1"/>
    </source>
</evidence>
<dbReference type="Proteomes" id="UP000622687">
    <property type="component" value="Unassembled WGS sequence"/>
</dbReference>
<dbReference type="PANTHER" id="PTHR32089:SF112">
    <property type="entry name" value="LYSOZYME-LIKE PROTEIN-RELATED"/>
    <property type="match status" value="1"/>
</dbReference>
<reference evidence="8" key="1">
    <citation type="submission" date="2020-12" db="EMBL/GenBank/DDBJ databases">
        <title>Clostridium thailandense sp. nov., a novel acetogenic bacterium isolated from peat land soil in Thailand.</title>
        <authorList>
            <person name="Chaikitkaew S."/>
            <person name="Birkeland N.K."/>
        </authorList>
    </citation>
    <scope>NUCLEOTIDE SEQUENCE</scope>
    <source>
        <strain evidence="8">DSM 17425</strain>
    </source>
</reference>
<dbReference type="Gene3D" id="6.10.340.10">
    <property type="match status" value="1"/>
</dbReference>
<dbReference type="CDD" id="cd06225">
    <property type="entry name" value="HAMP"/>
    <property type="match status" value="1"/>
</dbReference>
<dbReference type="GO" id="GO:0016020">
    <property type="term" value="C:membrane"/>
    <property type="evidence" value="ECO:0007669"/>
    <property type="project" value="InterPro"/>
</dbReference>
<dbReference type="InterPro" id="IPR004089">
    <property type="entry name" value="MCPsignal_dom"/>
</dbReference>
<protein>
    <submittedName>
        <fullName evidence="8">Methyl-accepting chemotaxis protein</fullName>
    </submittedName>
</protein>
<evidence type="ECO:0000256" key="3">
    <source>
        <dbReference type="PROSITE-ProRule" id="PRU00284"/>
    </source>
</evidence>
<evidence type="ECO:0000313" key="9">
    <source>
        <dbReference type="Proteomes" id="UP000622687"/>
    </source>
</evidence>
<dbReference type="Pfam" id="PF00015">
    <property type="entry name" value="MCPsignal"/>
    <property type="match status" value="1"/>
</dbReference>
<feature type="domain" description="Methyl-accepting transducer" evidence="6">
    <location>
        <begin position="276"/>
        <end position="541"/>
    </location>
</feature>
<feature type="domain" description="HAMP" evidence="7">
    <location>
        <begin position="212"/>
        <end position="264"/>
    </location>
</feature>
<feature type="transmembrane region" description="Helical" evidence="5">
    <location>
        <begin position="189"/>
        <end position="214"/>
    </location>
</feature>
<accession>A0A934HVP9</accession>
<dbReference type="SUPFAM" id="SSF58104">
    <property type="entry name" value="Methyl-accepting chemotaxis protein (MCP) signaling domain"/>
    <property type="match status" value="1"/>
</dbReference>
<evidence type="ECO:0000259" key="6">
    <source>
        <dbReference type="PROSITE" id="PS50111"/>
    </source>
</evidence>
<dbReference type="RefSeq" id="WP_211144519.1">
    <property type="nucleotide sequence ID" value="NZ_JAEEGB010000038.1"/>
</dbReference>
<dbReference type="EMBL" id="JAEEGB010000038">
    <property type="protein sequence ID" value="MBI6875165.1"/>
    <property type="molecule type" value="Genomic_DNA"/>
</dbReference>
<gene>
    <name evidence="8" type="ORF">I6U51_21050</name>
</gene>
<dbReference type="PROSITE" id="PS50111">
    <property type="entry name" value="CHEMOTAXIS_TRANSDUC_2"/>
    <property type="match status" value="1"/>
</dbReference>
<dbReference type="Gene3D" id="1.10.287.950">
    <property type="entry name" value="Methyl-accepting chemotaxis protein"/>
    <property type="match status" value="1"/>
</dbReference>
<keyword evidence="1 3" id="KW-0807">Transducer</keyword>
<feature type="transmembrane region" description="Helical" evidence="5">
    <location>
        <begin position="13"/>
        <end position="35"/>
    </location>
</feature>
<dbReference type="SMART" id="SM00304">
    <property type="entry name" value="HAMP"/>
    <property type="match status" value="1"/>
</dbReference>
<evidence type="ECO:0000256" key="1">
    <source>
        <dbReference type="ARBA" id="ARBA00023224"/>
    </source>
</evidence>
<evidence type="ECO:0000256" key="5">
    <source>
        <dbReference type="SAM" id="Phobius"/>
    </source>
</evidence>
<evidence type="ECO:0000259" key="7">
    <source>
        <dbReference type="PROSITE" id="PS50885"/>
    </source>
</evidence>
<comment type="similarity">
    <text evidence="2">Belongs to the methyl-accepting chemotaxis (MCP) protein family.</text>
</comment>
<keyword evidence="5" id="KW-0472">Membrane</keyword>
<evidence type="ECO:0000256" key="4">
    <source>
        <dbReference type="SAM" id="Coils"/>
    </source>
</evidence>
<dbReference type="GO" id="GO:0007165">
    <property type="term" value="P:signal transduction"/>
    <property type="evidence" value="ECO:0007669"/>
    <property type="project" value="UniProtKB-KW"/>
</dbReference>
<keyword evidence="9" id="KW-1185">Reference proteome</keyword>
<dbReference type="PROSITE" id="PS50885">
    <property type="entry name" value="HAMP"/>
    <property type="match status" value="1"/>
</dbReference>
<proteinExistence type="inferred from homology"/>
<keyword evidence="5" id="KW-0812">Transmembrane</keyword>
<dbReference type="Pfam" id="PF12729">
    <property type="entry name" value="4HB_MCP_1"/>
    <property type="match status" value="1"/>
</dbReference>
<feature type="coiled-coil region" evidence="4">
    <location>
        <begin position="75"/>
        <end position="102"/>
    </location>
</feature>
<organism evidence="8 9">
    <name type="scientific">Clostridium aciditolerans</name>
    <dbReference type="NCBI Taxonomy" id="339861"/>
    <lineage>
        <taxon>Bacteria</taxon>
        <taxon>Bacillati</taxon>
        <taxon>Bacillota</taxon>
        <taxon>Clostridia</taxon>
        <taxon>Eubacteriales</taxon>
        <taxon>Clostridiaceae</taxon>
        <taxon>Clostridium</taxon>
    </lineage>
</organism>
<keyword evidence="4" id="KW-0175">Coiled coil</keyword>
<dbReference type="InterPro" id="IPR047347">
    <property type="entry name" value="YvaQ-like_sensor"/>
</dbReference>
<dbReference type="InterPro" id="IPR024478">
    <property type="entry name" value="HlyB_4HB_MCP"/>
</dbReference>
<dbReference type="InterPro" id="IPR003660">
    <property type="entry name" value="HAMP_dom"/>
</dbReference>